<protein>
    <recommendedName>
        <fullName evidence="3">F-box domain-containing protein</fullName>
    </recommendedName>
</protein>
<name>A0AB34KIB1_9PEZI</name>
<evidence type="ECO:0000313" key="1">
    <source>
        <dbReference type="EMBL" id="KAL1582978.1"/>
    </source>
</evidence>
<evidence type="ECO:0000313" key="2">
    <source>
        <dbReference type="Proteomes" id="UP000803884"/>
    </source>
</evidence>
<reference evidence="1 2" key="1">
    <citation type="journal article" date="2020" name="Microbiol. Resour. Announc.">
        <title>Draft Genome Sequence of a Cladosporium Species Isolated from the Mesophotic Ascidian Didemnum maculosum.</title>
        <authorList>
            <person name="Gioti A."/>
            <person name="Siaperas R."/>
            <person name="Nikolaivits E."/>
            <person name="Le Goff G."/>
            <person name="Ouazzani J."/>
            <person name="Kotoulas G."/>
            <person name="Topakas E."/>
        </authorList>
    </citation>
    <scope>NUCLEOTIDE SEQUENCE [LARGE SCALE GENOMIC DNA]</scope>
    <source>
        <strain evidence="1 2">TM138-S3</strain>
    </source>
</reference>
<evidence type="ECO:0008006" key="3">
    <source>
        <dbReference type="Google" id="ProtNLM"/>
    </source>
</evidence>
<organism evidence="1 2">
    <name type="scientific">Cladosporium halotolerans</name>
    <dbReference type="NCBI Taxonomy" id="1052096"/>
    <lineage>
        <taxon>Eukaryota</taxon>
        <taxon>Fungi</taxon>
        <taxon>Dikarya</taxon>
        <taxon>Ascomycota</taxon>
        <taxon>Pezizomycotina</taxon>
        <taxon>Dothideomycetes</taxon>
        <taxon>Dothideomycetidae</taxon>
        <taxon>Cladosporiales</taxon>
        <taxon>Cladosporiaceae</taxon>
        <taxon>Cladosporium</taxon>
    </lineage>
</organism>
<dbReference type="Proteomes" id="UP000803884">
    <property type="component" value="Unassembled WGS sequence"/>
</dbReference>
<keyword evidence="2" id="KW-1185">Reference proteome</keyword>
<comment type="caution">
    <text evidence="1">The sequence shown here is derived from an EMBL/GenBank/DDBJ whole genome shotgun (WGS) entry which is preliminary data.</text>
</comment>
<dbReference type="AlphaFoldDB" id="A0AB34KIB1"/>
<accession>A0AB34KIB1</accession>
<dbReference type="GeneID" id="96009639"/>
<sequence>MARATGRCRGARAPCARLPQWICKYVSNIKVAHTLLPTTAATTTPPPTKTTMQSSQKSVRSLRGLLASELSEKSLPAALKLLSIIEDAIKPTAGDGISKAPKVFAIPELLERILYFCDWKDLLVLKRLNRATKSTMEKSIILRRKMMIEPDRDGYFATPFATVAALQERSLPRQPFALSIIPQTPHGFANGPLVVTGWSLEFDISGKRFFDKMSLGERALDMLICQPPVSEIFAWAQCCVNDLFCGPTVILRSQTGVTLRQLKDAYHRIKSEHKACIVNGIPGLDCHDLEDGSINPDVNFTGELQLDLEDDDPILAAVQNAYRNQKKQQLLMQAKSEKLGAYVSAKAQGK</sequence>
<dbReference type="RefSeq" id="XP_069226085.1">
    <property type="nucleotide sequence ID" value="XM_069376801.1"/>
</dbReference>
<gene>
    <name evidence="1" type="ORF">WHR41_08197</name>
</gene>
<dbReference type="EMBL" id="JAAQHG020000041">
    <property type="protein sequence ID" value="KAL1582978.1"/>
    <property type="molecule type" value="Genomic_DNA"/>
</dbReference>
<proteinExistence type="predicted"/>